<keyword evidence="4 5" id="KW-0472">Membrane</keyword>
<dbReference type="RefSeq" id="XP_043046427.1">
    <property type="nucleotide sequence ID" value="XM_043180620.1"/>
</dbReference>
<dbReference type="GeneID" id="66102916"/>
<feature type="transmembrane region" description="Helical" evidence="5">
    <location>
        <begin position="152"/>
        <end position="174"/>
    </location>
</feature>
<gene>
    <name evidence="6" type="ORF">BT62DRAFT_35955</name>
</gene>
<dbReference type="PANTHER" id="PTHR31465">
    <property type="entry name" value="PROTEIN RTA1-RELATED"/>
    <property type="match status" value="1"/>
</dbReference>
<name>A0A9P7W5E0_9AGAR</name>
<evidence type="ECO:0000313" key="7">
    <source>
        <dbReference type="Proteomes" id="UP000812287"/>
    </source>
</evidence>
<protein>
    <submittedName>
        <fullName evidence="6">RTM1-like protein</fullName>
    </submittedName>
</protein>
<dbReference type="Pfam" id="PF04479">
    <property type="entry name" value="RTA1"/>
    <property type="match status" value="1"/>
</dbReference>
<dbReference type="GO" id="GO:0016020">
    <property type="term" value="C:membrane"/>
    <property type="evidence" value="ECO:0007669"/>
    <property type="project" value="UniProtKB-SubCell"/>
</dbReference>
<dbReference type="AlphaFoldDB" id="A0A9P7W5E0"/>
<keyword evidence="7" id="KW-1185">Reference proteome</keyword>
<comment type="subcellular location">
    <subcellularLocation>
        <location evidence="1">Membrane</location>
        <topology evidence="1">Multi-pass membrane protein</topology>
    </subcellularLocation>
</comment>
<feature type="transmembrane region" description="Helical" evidence="5">
    <location>
        <begin position="228"/>
        <end position="248"/>
    </location>
</feature>
<proteinExistence type="predicted"/>
<sequence length="291" mass="33226">MADDTTSFQLYRYTPSAIAAGIFAVIFFVSTIFQTWRTFRTRSWYFSAMIVGGLMETVGYIGRVMSHHNPKALGPYIMQSLLLLVAPALFAATIYVVLGRIIRALHAERFSIIRLNWLTRFFVIGDVFSFFLQCGGGGLMTSSSSVKLGQHVVVGGLVFQVVWFGGFIFAAGVFHHRMRVVPTVTEKMNWKQLMYVLYAASTMILVRSVFRVVEFAQGNDGYLMRREVWMYIFDAVLMTAVMTLFNIYHPSSYLQADGQYMMGEREEQTTRDEEYATTVPIHPYSDPRRAY</sequence>
<dbReference type="InterPro" id="IPR007568">
    <property type="entry name" value="RTA1"/>
</dbReference>
<feature type="transmembrane region" description="Helical" evidence="5">
    <location>
        <begin position="13"/>
        <end position="33"/>
    </location>
</feature>
<dbReference type="EMBL" id="MU250523">
    <property type="protein sequence ID" value="KAG7452927.1"/>
    <property type="molecule type" value="Genomic_DNA"/>
</dbReference>
<evidence type="ECO:0000256" key="4">
    <source>
        <dbReference type="ARBA" id="ARBA00023136"/>
    </source>
</evidence>
<feature type="transmembrane region" description="Helical" evidence="5">
    <location>
        <begin position="195"/>
        <end position="216"/>
    </location>
</feature>
<feature type="transmembrane region" description="Helical" evidence="5">
    <location>
        <begin position="118"/>
        <end position="140"/>
    </location>
</feature>
<keyword evidence="3 5" id="KW-1133">Transmembrane helix</keyword>
<evidence type="ECO:0000256" key="3">
    <source>
        <dbReference type="ARBA" id="ARBA00022989"/>
    </source>
</evidence>
<dbReference type="PANTHER" id="PTHR31465:SF1">
    <property type="entry name" value="PROTEIN RTA1-RELATED"/>
    <property type="match status" value="1"/>
</dbReference>
<accession>A0A9P7W5E0</accession>
<evidence type="ECO:0000256" key="2">
    <source>
        <dbReference type="ARBA" id="ARBA00022692"/>
    </source>
</evidence>
<keyword evidence="2 5" id="KW-0812">Transmembrane</keyword>
<dbReference type="Proteomes" id="UP000812287">
    <property type="component" value="Unassembled WGS sequence"/>
</dbReference>
<evidence type="ECO:0000256" key="5">
    <source>
        <dbReference type="SAM" id="Phobius"/>
    </source>
</evidence>
<evidence type="ECO:0000313" key="6">
    <source>
        <dbReference type="EMBL" id="KAG7452927.1"/>
    </source>
</evidence>
<comment type="caution">
    <text evidence="6">The sequence shown here is derived from an EMBL/GenBank/DDBJ whole genome shotgun (WGS) entry which is preliminary data.</text>
</comment>
<reference evidence="6" key="1">
    <citation type="submission" date="2020-11" db="EMBL/GenBank/DDBJ databases">
        <title>Adaptations for nitrogen fixation in a non-lichenized fungal sporocarp promotes dispersal by wood-feeding termites.</title>
        <authorList>
            <consortium name="DOE Joint Genome Institute"/>
            <person name="Koch R.A."/>
            <person name="Yoon G."/>
            <person name="Arayal U."/>
            <person name="Lail K."/>
            <person name="Amirebrahimi M."/>
            <person name="Labutti K."/>
            <person name="Lipzen A."/>
            <person name="Riley R."/>
            <person name="Barry K."/>
            <person name="Henrissat B."/>
            <person name="Grigoriev I.V."/>
            <person name="Herr J.R."/>
            <person name="Aime M.C."/>
        </authorList>
    </citation>
    <scope>NUCLEOTIDE SEQUENCE</scope>
    <source>
        <strain evidence="6">MCA 3950</strain>
    </source>
</reference>
<feature type="transmembrane region" description="Helical" evidence="5">
    <location>
        <begin position="45"/>
        <end position="64"/>
    </location>
</feature>
<evidence type="ECO:0000256" key="1">
    <source>
        <dbReference type="ARBA" id="ARBA00004141"/>
    </source>
</evidence>
<organism evidence="6 7">
    <name type="scientific">Guyanagaster necrorhizus</name>
    <dbReference type="NCBI Taxonomy" id="856835"/>
    <lineage>
        <taxon>Eukaryota</taxon>
        <taxon>Fungi</taxon>
        <taxon>Dikarya</taxon>
        <taxon>Basidiomycota</taxon>
        <taxon>Agaricomycotina</taxon>
        <taxon>Agaricomycetes</taxon>
        <taxon>Agaricomycetidae</taxon>
        <taxon>Agaricales</taxon>
        <taxon>Marasmiineae</taxon>
        <taxon>Physalacriaceae</taxon>
        <taxon>Guyanagaster</taxon>
    </lineage>
</organism>
<dbReference type="OrthoDB" id="3358017at2759"/>
<feature type="transmembrane region" description="Helical" evidence="5">
    <location>
        <begin position="76"/>
        <end position="98"/>
    </location>
</feature>